<dbReference type="SUPFAM" id="SSF56219">
    <property type="entry name" value="DNase I-like"/>
    <property type="match status" value="1"/>
</dbReference>
<gene>
    <name evidence="3" type="ORF">RM555_08975</name>
</gene>
<keyword evidence="3" id="KW-0540">Nuclease</keyword>
<proteinExistence type="predicted"/>
<evidence type="ECO:0000313" key="3">
    <source>
        <dbReference type="EMBL" id="MDT0529127.1"/>
    </source>
</evidence>
<dbReference type="GO" id="GO:0004519">
    <property type="term" value="F:endonuclease activity"/>
    <property type="evidence" value="ECO:0007669"/>
    <property type="project" value="UniProtKB-KW"/>
</dbReference>
<keyword evidence="3" id="KW-0378">Hydrolase</keyword>
<dbReference type="EMBL" id="JAVRFL010000008">
    <property type="protein sequence ID" value="MDT0529127.1"/>
    <property type="molecule type" value="Genomic_DNA"/>
</dbReference>
<feature type="region of interest" description="Disordered" evidence="1">
    <location>
        <begin position="1"/>
        <end position="24"/>
    </location>
</feature>
<evidence type="ECO:0000313" key="4">
    <source>
        <dbReference type="Proteomes" id="UP001180973"/>
    </source>
</evidence>
<dbReference type="Gene3D" id="3.60.10.10">
    <property type="entry name" value="Endonuclease/exonuclease/phosphatase"/>
    <property type="match status" value="1"/>
</dbReference>
<comment type="caution">
    <text evidence="3">The sequence shown here is derived from an EMBL/GenBank/DDBJ whole genome shotgun (WGS) entry which is preliminary data.</text>
</comment>
<sequence length="105" mass="11113">MGTAGRALARDVGSNPHPVLLAGDLNTSPAMGDLRKLPDGLRGAGHAMPSLYPAGWAESAGWPRWWRLDWALASSAVRVHSYRFGDAGGVSDHRPQELLVSLGDG</sequence>
<reference evidence="3" key="1">
    <citation type="submission" date="2023-09" db="EMBL/GenBank/DDBJ databases">
        <title>30 novel species of actinomycetes from the DSMZ collection.</title>
        <authorList>
            <person name="Nouioui I."/>
        </authorList>
    </citation>
    <scope>NUCLEOTIDE SEQUENCE</scope>
    <source>
        <strain evidence="3">DSM 115977</strain>
    </source>
</reference>
<feature type="domain" description="Endonuclease/exonuclease/phosphatase" evidence="2">
    <location>
        <begin position="7"/>
        <end position="93"/>
    </location>
</feature>
<dbReference type="Pfam" id="PF03372">
    <property type="entry name" value="Exo_endo_phos"/>
    <property type="match status" value="1"/>
</dbReference>
<name>A0ABU2WTA2_9ACTN</name>
<protein>
    <submittedName>
        <fullName evidence="3">Endonuclease/exonuclease/phosphatase family protein</fullName>
    </submittedName>
</protein>
<dbReference type="InterPro" id="IPR005135">
    <property type="entry name" value="Endo/exonuclease/phosphatase"/>
</dbReference>
<accession>A0ABU2WTA2</accession>
<organism evidence="3 4">
    <name type="scientific">Micromonospora reichwaldensis</name>
    <dbReference type="NCBI Taxonomy" id="3075516"/>
    <lineage>
        <taxon>Bacteria</taxon>
        <taxon>Bacillati</taxon>
        <taxon>Actinomycetota</taxon>
        <taxon>Actinomycetes</taxon>
        <taxon>Micromonosporales</taxon>
        <taxon>Micromonosporaceae</taxon>
        <taxon>Micromonospora</taxon>
    </lineage>
</organism>
<keyword evidence="3" id="KW-0255">Endonuclease</keyword>
<dbReference type="Proteomes" id="UP001180973">
    <property type="component" value="Unassembled WGS sequence"/>
</dbReference>
<dbReference type="InterPro" id="IPR036691">
    <property type="entry name" value="Endo/exonu/phosph_ase_sf"/>
</dbReference>
<evidence type="ECO:0000259" key="2">
    <source>
        <dbReference type="Pfam" id="PF03372"/>
    </source>
</evidence>
<keyword evidence="4" id="KW-1185">Reference proteome</keyword>
<evidence type="ECO:0000256" key="1">
    <source>
        <dbReference type="SAM" id="MobiDB-lite"/>
    </source>
</evidence>